<accession>A0ABX7Y589</accession>
<feature type="transmembrane region" description="Helical" evidence="1">
    <location>
        <begin position="56"/>
        <end position="77"/>
    </location>
</feature>
<protein>
    <submittedName>
        <fullName evidence="2">Uncharacterized protein</fullName>
    </submittedName>
</protein>
<organism evidence="2 3">
    <name type="scientific">Arachnia rubra</name>
    <dbReference type="NCBI Taxonomy" id="1547448"/>
    <lineage>
        <taxon>Bacteria</taxon>
        <taxon>Bacillati</taxon>
        <taxon>Actinomycetota</taxon>
        <taxon>Actinomycetes</taxon>
        <taxon>Propionibacteriales</taxon>
        <taxon>Propionibacteriaceae</taxon>
        <taxon>Arachnia</taxon>
    </lineage>
</organism>
<evidence type="ECO:0000256" key="1">
    <source>
        <dbReference type="SAM" id="Phobius"/>
    </source>
</evidence>
<dbReference type="RefSeq" id="WP_212324210.1">
    <property type="nucleotide sequence ID" value="NZ_AP024463.1"/>
</dbReference>
<feature type="transmembrane region" description="Helical" evidence="1">
    <location>
        <begin position="83"/>
        <end position="113"/>
    </location>
</feature>
<keyword evidence="1" id="KW-0472">Membrane</keyword>
<feature type="transmembrane region" description="Helical" evidence="1">
    <location>
        <begin position="6"/>
        <end position="23"/>
    </location>
</feature>
<keyword evidence="3" id="KW-1185">Reference proteome</keyword>
<keyword evidence="1" id="KW-1133">Transmembrane helix</keyword>
<dbReference type="Proteomes" id="UP000678513">
    <property type="component" value="Chromosome"/>
</dbReference>
<evidence type="ECO:0000313" key="2">
    <source>
        <dbReference type="EMBL" id="QUC08379.1"/>
    </source>
</evidence>
<proteinExistence type="predicted"/>
<reference evidence="2 3" key="1">
    <citation type="submission" date="2021-03" db="EMBL/GenBank/DDBJ databases">
        <title>Human Oral Microbial Genomes.</title>
        <authorList>
            <person name="Johnston C.D."/>
            <person name="Chen T."/>
            <person name="Dewhirst F.E."/>
        </authorList>
    </citation>
    <scope>NUCLEOTIDE SEQUENCE [LARGE SCALE GENOMIC DNA]</scope>
    <source>
        <strain evidence="2 3">DSMZ 100122</strain>
    </source>
</reference>
<sequence length="118" mass="12213">MARTIIIGVLVVVVAGYMIFDGVRDLSGAGYIAPGGELGPWAGLLKRLGIDPHTPGVAMVFVGYGIALLGAFAYYLTGSFAGGIALIVVAALGLWYLPFGTVGCLVVIGLTLWDLITR</sequence>
<dbReference type="EMBL" id="CP072384">
    <property type="protein sequence ID" value="QUC08379.1"/>
    <property type="molecule type" value="Genomic_DNA"/>
</dbReference>
<gene>
    <name evidence="2" type="ORF">J5A65_01090</name>
</gene>
<keyword evidence="1" id="KW-0812">Transmembrane</keyword>
<name>A0ABX7Y589_9ACTN</name>
<evidence type="ECO:0000313" key="3">
    <source>
        <dbReference type="Proteomes" id="UP000678513"/>
    </source>
</evidence>